<dbReference type="InterPro" id="IPR044730">
    <property type="entry name" value="RNase_H-like_dom_plant"/>
</dbReference>
<evidence type="ECO:0000313" key="3">
    <source>
        <dbReference type="EMBL" id="KZM89814.1"/>
    </source>
</evidence>
<organism evidence="2">
    <name type="scientific">Daucus carota subsp. sativus</name>
    <name type="common">Carrot</name>
    <dbReference type="NCBI Taxonomy" id="79200"/>
    <lineage>
        <taxon>Eukaryota</taxon>
        <taxon>Viridiplantae</taxon>
        <taxon>Streptophyta</taxon>
        <taxon>Embryophyta</taxon>
        <taxon>Tracheophyta</taxon>
        <taxon>Spermatophyta</taxon>
        <taxon>Magnoliopsida</taxon>
        <taxon>eudicotyledons</taxon>
        <taxon>Gunneridae</taxon>
        <taxon>Pentapetalae</taxon>
        <taxon>asterids</taxon>
        <taxon>campanulids</taxon>
        <taxon>Apiales</taxon>
        <taxon>Apiaceae</taxon>
        <taxon>Apioideae</taxon>
        <taxon>Scandiceae</taxon>
        <taxon>Daucinae</taxon>
        <taxon>Daucus</taxon>
        <taxon>Daucus sect. Daucus</taxon>
    </lineage>
</organism>
<reference evidence="4" key="2">
    <citation type="submission" date="2022-03" db="EMBL/GenBank/DDBJ databases">
        <title>Draft title - Genomic analysis of global carrot germplasm unveils the trajectory of domestication and the origin of high carotenoid orange carrot.</title>
        <authorList>
            <person name="Iorizzo M."/>
            <person name="Ellison S."/>
            <person name="Senalik D."/>
            <person name="Macko-Podgorni A."/>
            <person name="Grzebelus D."/>
            <person name="Bostan H."/>
            <person name="Rolling W."/>
            <person name="Curaba J."/>
            <person name="Simon P."/>
        </authorList>
    </citation>
    <scope>NUCLEOTIDE SEQUENCE</scope>
    <source>
        <tissue evidence="4">Leaf</tissue>
    </source>
</reference>
<dbReference type="CDD" id="cd06222">
    <property type="entry name" value="RNase_H_like"/>
    <property type="match status" value="1"/>
</dbReference>
<dbReference type="InterPro" id="IPR053151">
    <property type="entry name" value="RNase_H-like"/>
</dbReference>
<dbReference type="EMBL" id="LNRQ01000006">
    <property type="protein sequence ID" value="KZM89812.1"/>
    <property type="molecule type" value="Genomic_DNA"/>
</dbReference>
<feature type="domain" description="RNase H type-1" evidence="1">
    <location>
        <begin position="8"/>
        <end position="88"/>
    </location>
</feature>
<protein>
    <recommendedName>
        <fullName evidence="1">RNase H type-1 domain-containing protein</fullName>
    </recommendedName>
</protein>
<dbReference type="EMBL" id="CP093348">
    <property type="protein sequence ID" value="WOH03823.1"/>
    <property type="molecule type" value="Genomic_DNA"/>
</dbReference>
<dbReference type="GO" id="GO:0003676">
    <property type="term" value="F:nucleic acid binding"/>
    <property type="evidence" value="ECO:0007669"/>
    <property type="project" value="InterPro"/>
</dbReference>
<dbReference type="PANTHER" id="PTHR47723">
    <property type="entry name" value="OS05G0353850 PROTEIN"/>
    <property type="match status" value="1"/>
</dbReference>
<dbReference type="SUPFAM" id="SSF53098">
    <property type="entry name" value="Ribonuclease H-like"/>
    <property type="match status" value="1"/>
</dbReference>
<dbReference type="GO" id="GO:0004523">
    <property type="term" value="F:RNA-DNA hybrid ribonuclease activity"/>
    <property type="evidence" value="ECO:0007669"/>
    <property type="project" value="InterPro"/>
</dbReference>
<evidence type="ECO:0000313" key="5">
    <source>
        <dbReference type="Proteomes" id="UP000077755"/>
    </source>
</evidence>
<proteinExistence type="predicted"/>
<dbReference type="InterPro" id="IPR012337">
    <property type="entry name" value="RNaseH-like_sf"/>
</dbReference>
<sequence>MGLLVPIAAELWSIFNGLKMAWEKGNVKSVFIELDCLEAVNQVNNLDPQFFLANLVDMIKARESEGWDSSAIVHVPSSSNEAATALARVYVDGEGRLVDLPRAPAFSHPIIDA</sequence>
<dbReference type="EMBL" id="LNRQ01000006">
    <property type="protein sequence ID" value="KZM89814.1"/>
    <property type="molecule type" value="Genomic_DNA"/>
</dbReference>
<dbReference type="Gene3D" id="3.30.420.10">
    <property type="entry name" value="Ribonuclease H-like superfamily/Ribonuclease H"/>
    <property type="match status" value="1"/>
</dbReference>
<dbReference type="PANTHER" id="PTHR47723:SF19">
    <property type="entry name" value="POLYNUCLEOTIDYL TRANSFERASE, RIBONUCLEASE H-LIKE SUPERFAMILY PROTEIN"/>
    <property type="match status" value="1"/>
</dbReference>
<dbReference type="Gramene" id="KZM89814">
    <property type="protein sequence ID" value="KZM89814"/>
    <property type="gene ID" value="DCAR_022823"/>
</dbReference>
<name>A0A161ZQE9_DAUCS</name>
<dbReference type="AlphaFoldDB" id="A0A161ZQE9"/>
<gene>
    <name evidence="3" type="ORF">DCAR_022823</name>
    <name evidence="2" type="ORF">DCAR_022825</name>
    <name evidence="4" type="ORF">DCAR_0623223</name>
</gene>
<dbReference type="Pfam" id="PF13456">
    <property type="entry name" value="RVT_3"/>
    <property type="match status" value="1"/>
</dbReference>
<evidence type="ECO:0000313" key="4">
    <source>
        <dbReference type="EMBL" id="WOH03823.1"/>
    </source>
</evidence>
<accession>A0A161ZQE9</accession>
<evidence type="ECO:0000313" key="2">
    <source>
        <dbReference type="EMBL" id="KZM89812.1"/>
    </source>
</evidence>
<dbReference type="Proteomes" id="UP000077755">
    <property type="component" value="Chromosome 6"/>
</dbReference>
<dbReference type="Gramene" id="KZM89812">
    <property type="protein sequence ID" value="KZM89812"/>
    <property type="gene ID" value="DCAR_022825"/>
</dbReference>
<dbReference type="InterPro" id="IPR002156">
    <property type="entry name" value="RNaseH_domain"/>
</dbReference>
<reference evidence="2" key="1">
    <citation type="journal article" date="2016" name="Nat. Genet.">
        <title>A high-quality carrot genome assembly provides new insights into carotenoid accumulation and asterid genome evolution.</title>
        <authorList>
            <person name="Iorizzo M."/>
            <person name="Ellison S."/>
            <person name="Senalik D."/>
            <person name="Zeng P."/>
            <person name="Satapoomin P."/>
            <person name="Huang J."/>
            <person name="Bowman M."/>
            <person name="Iovene M."/>
            <person name="Sanseverino W."/>
            <person name="Cavagnaro P."/>
            <person name="Yildiz M."/>
            <person name="Macko-Podgorni A."/>
            <person name="Moranska E."/>
            <person name="Grzebelus E."/>
            <person name="Grzebelus D."/>
            <person name="Ashrafi H."/>
            <person name="Zheng Z."/>
            <person name="Cheng S."/>
            <person name="Spooner D."/>
            <person name="Van Deynze A."/>
            <person name="Simon P."/>
        </authorList>
    </citation>
    <scope>NUCLEOTIDE SEQUENCE [LARGE SCALE GENOMIC DNA]</scope>
    <source>
        <tissue evidence="2">Leaf</tissue>
    </source>
</reference>
<keyword evidence="5" id="KW-1185">Reference proteome</keyword>
<dbReference type="InterPro" id="IPR036397">
    <property type="entry name" value="RNaseH_sf"/>
</dbReference>
<evidence type="ECO:0000259" key="1">
    <source>
        <dbReference type="Pfam" id="PF13456"/>
    </source>
</evidence>